<evidence type="ECO:0000313" key="9">
    <source>
        <dbReference type="Proteomes" id="UP000295531"/>
    </source>
</evidence>
<dbReference type="EMBL" id="SNXI01000002">
    <property type="protein sequence ID" value="TDP40302.1"/>
    <property type="molecule type" value="Genomic_DNA"/>
</dbReference>
<evidence type="ECO:0000313" key="8">
    <source>
        <dbReference type="EMBL" id="TDP40302.1"/>
    </source>
</evidence>
<keyword evidence="9" id="KW-1185">Reference proteome</keyword>
<gene>
    <name evidence="8" type="ORF">DEU29_102202</name>
</gene>
<comment type="subcellular location">
    <subcellularLocation>
        <location evidence="1">Cell membrane</location>
        <topology evidence="1">Multi-pass membrane protein</topology>
    </subcellularLocation>
</comment>
<evidence type="ECO:0000256" key="5">
    <source>
        <dbReference type="ARBA" id="ARBA00022989"/>
    </source>
</evidence>
<evidence type="ECO:0000256" key="1">
    <source>
        <dbReference type="ARBA" id="ARBA00004651"/>
    </source>
</evidence>
<evidence type="ECO:0000256" key="3">
    <source>
        <dbReference type="ARBA" id="ARBA00022475"/>
    </source>
</evidence>
<feature type="transmembrane region" description="Helical" evidence="7">
    <location>
        <begin position="111"/>
        <end position="131"/>
    </location>
</feature>
<dbReference type="Proteomes" id="UP000295531">
    <property type="component" value="Unassembled WGS sequence"/>
</dbReference>
<organism evidence="8 9">
    <name type="scientific">Idiomarina aquatica</name>
    <dbReference type="NCBI Taxonomy" id="1327752"/>
    <lineage>
        <taxon>Bacteria</taxon>
        <taxon>Pseudomonadati</taxon>
        <taxon>Pseudomonadota</taxon>
        <taxon>Gammaproteobacteria</taxon>
        <taxon>Alteromonadales</taxon>
        <taxon>Idiomarinaceae</taxon>
        <taxon>Idiomarina</taxon>
    </lineage>
</organism>
<name>A0A4R6PNZ0_9GAMM</name>
<sequence>MKSLSKVPEFARDSVLLGTRLLLGQVFLASGLSKWNAWFDFDESKLTLFKYEFFCPDPPRENALQLCEAATLSYPPDSFGLWIAETMAYLAGVTEVVLPVLLIAGLLSRPAAMGLLGMALFIQLAVYPSWGHFINPAAWWLLAAGFIIVFGPGRLSADFIIRKFWLKRKKL</sequence>
<keyword evidence="6 7" id="KW-0472">Membrane</keyword>
<dbReference type="AlphaFoldDB" id="A0A4R6PNZ0"/>
<evidence type="ECO:0000256" key="2">
    <source>
        <dbReference type="ARBA" id="ARBA00006679"/>
    </source>
</evidence>
<evidence type="ECO:0000256" key="6">
    <source>
        <dbReference type="ARBA" id="ARBA00023136"/>
    </source>
</evidence>
<reference evidence="8 9" key="1">
    <citation type="submission" date="2019-03" db="EMBL/GenBank/DDBJ databases">
        <title>Freshwater and sediment microbial communities from various areas in North America, analyzing microbe dynamics in response to fracking.</title>
        <authorList>
            <person name="Lamendella R."/>
        </authorList>
    </citation>
    <scope>NUCLEOTIDE SEQUENCE [LARGE SCALE GENOMIC DNA]</scope>
    <source>
        <strain evidence="8 9">18_TX</strain>
    </source>
</reference>
<proteinExistence type="inferred from homology"/>
<dbReference type="InterPro" id="IPR032808">
    <property type="entry name" value="DoxX"/>
</dbReference>
<keyword evidence="4 7" id="KW-0812">Transmembrane</keyword>
<protein>
    <submittedName>
        <fullName evidence="8">Putative oxidoreductase</fullName>
    </submittedName>
</protein>
<dbReference type="InterPro" id="IPR051907">
    <property type="entry name" value="DoxX-like_oxidoreductase"/>
</dbReference>
<dbReference type="OrthoDB" id="121744at2"/>
<dbReference type="PANTHER" id="PTHR33452:SF1">
    <property type="entry name" value="INNER MEMBRANE PROTEIN YPHA-RELATED"/>
    <property type="match status" value="1"/>
</dbReference>
<keyword evidence="5 7" id="KW-1133">Transmembrane helix</keyword>
<feature type="transmembrane region" description="Helical" evidence="7">
    <location>
        <begin position="79"/>
        <end position="104"/>
    </location>
</feature>
<evidence type="ECO:0000256" key="7">
    <source>
        <dbReference type="SAM" id="Phobius"/>
    </source>
</evidence>
<dbReference type="RefSeq" id="WP_133538762.1">
    <property type="nucleotide sequence ID" value="NZ_SNXI01000002.1"/>
</dbReference>
<dbReference type="PANTHER" id="PTHR33452">
    <property type="entry name" value="OXIDOREDUCTASE CATD-RELATED"/>
    <property type="match status" value="1"/>
</dbReference>
<keyword evidence="3" id="KW-1003">Cell membrane</keyword>
<comment type="caution">
    <text evidence="8">The sequence shown here is derived from an EMBL/GenBank/DDBJ whole genome shotgun (WGS) entry which is preliminary data.</text>
</comment>
<dbReference type="GO" id="GO:0005886">
    <property type="term" value="C:plasma membrane"/>
    <property type="evidence" value="ECO:0007669"/>
    <property type="project" value="UniProtKB-SubCell"/>
</dbReference>
<comment type="similarity">
    <text evidence="2">Belongs to the DoxX family.</text>
</comment>
<accession>A0A4R6PNZ0</accession>
<evidence type="ECO:0000256" key="4">
    <source>
        <dbReference type="ARBA" id="ARBA00022692"/>
    </source>
</evidence>
<feature type="transmembrane region" description="Helical" evidence="7">
    <location>
        <begin position="137"/>
        <end position="161"/>
    </location>
</feature>
<dbReference type="Pfam" id="PF07681">
    <property type="entry name" value="DoxX"/>
    <property type="match status" value="1"/>
</dbReference>